<gene>
    <name evidence="1" type="ORF">TRAPUB_13534</name>
</gene>
<dbReference type="EMBL" id="MNAD01000844">
    <property type="protein sequence ID" value="OJT09983.1"/>
    <property type="molecule type" value="Genomic_DNA"/>
</dbReference>
<organism evidence="1 2">
    <name type="scientific">Trametes pubescens</name>
    <name type="common">White-rot fungus</name>
    <dbReference type="NCBI Taxonomy" id="154538"/>
    <lineage>
        <taxon>Eukaryota</taxon>
        <taxon>Fungi</taxon>
        <taxon>Dikarya</taxon>
        <taxon>Basidiomycota</taxon>
        <taxon>Agaricomycotina</taxon>
        <taxon>Agaricomycetes</taxon>
        <taxon>Polyporales</taxon>
        <taxon>Polyporaceae</taxon>
        <taxon>Trametes</taxon>
    </lineage>
</organism>
<accession>A0A1M2VQW6</accession>
<comment type="caution">
    <text evidence="1">The sequence shown here is derived from an EMBL/GenBank/DDBJ whole genome shotgun (WGS) entry which is preliminary data.</text>
</comment>
<dbReference type="AlphaFoldDB" id="A0A1M2VQW6"/>
<keyword evidence="2" id="KW-1185">Reference proteome</keyword>
<name>A0A1M2VQW6_TRAPU</name>
<sequence>MPDKLKADWDAAMKQQLQKNRAEAEHHENMIMDGSVSTQIQVSYICCFVVYYLN</sequence>
<protein>
    <submittedName>
        <fullName evidence="1">Uncharacterized protein</fullName>
    </submittedName>
</protein>
<dbReference type="Proteomes" id="UP000184267">
    <property type="component" value="Unassembled WGS sequence"/>
</dbReference>
<evidence type="ECO:0000313" key="1">
    <source>
        <dbReference type="EMBL" id="OJT09983.1"/>
    </source>
</evidence>
<reference evidence="1 2" key="1">
    <citation type="submission" date="2016-10" db="EMBL/GenBank/DDBJ databases">
        <title>Genome sequence of the basidiomycete white-rot fungus Trametes pubescens.</title>
        <authorList>
            <person name="Makela M.R."/>
            <person name="Granchi Z."/>
            <person name="Peng M."/>
            <person name="De Vries R.P."/>
            <person name="Grigoriev I."/>
            <person name="Riley R."/>
            <person name="Hilden K."/>
        </authorList>
    </citation>
    <scope>NUCLEOTIDE SEQUENCE [LARGE SCALE GENOMIC DNA]</scope>
    <source>
        <strain evidence="1 2">FBCC735</strain>
    </source>
</reference>
<proteinExistence type="predicted"/>
<evidence type="ECO:0000313" key="2">
    <source>
        <dbReference type="Proteomes" id="UP000184267"/>
    </source>
</evidence>